<sequence>MEIDRADEAMLGGMETDRRGGGVAVHDAEIDIAERGVEGAGIGVKMDHASD</sequence>
<protein>
    <submittedName>
        <fullName evidence="2">Uncharacterized protein</fullName>
    </submittedName>
</protein>
<evidence type="ECO:0000313" key="3">
    <source>
        <dbReference type="Proteomes" id="UP000052232"/>
    </source>
</evidence>
<dbReference type="STRING" id="1420583.V473_20550"/>
<organism evidence="2 3">
    <name type="scientific">Sphingobium cupriresistens LL01</name>
    <dbReference type="NCBI Taxonomy" id="1420583"/>
    <lineage>
        <taxon>Bacteria</taxon>
        <taxon>Pseudomonadati</taxon>
        <taxon>Pseudomonadota</taxon>
        <taxon>Alphaproteobacteria</taxon>
        <taxon>Sphingomonadales</taxon>
        <taxon>Sphingomonadaceae</taxon>
        <taxon>Sphingobium</taxon>
    </lineage>
</organism>
<comment type="caution">
    <text evidence="2">The sequence shown here is derived from an EMBL/GenBank/DDBJ whole genome shotgun (WGS) entry which is preliminary data.</text>
</comment>
<proteinExistence type="predicted"/>
<reference evidence="2 3" key="1">
    <citation type="journal article" date="2015" name="G3 (Bethesda)">
        <title>Insights into Ongoing Evolution of the Hexachlorocyclohexane Catabolic Pathway from Comparative Genomics of Ten Sphingomonadaceae Strains.</title>
        <authorList>
            <person name="Pearce S.L."/>
            <person name="Oakeshott J.G."/>
            <person name="Pandey G."/>
        </authorList>
    </citation>
    <scope>NUCLEOTIDE SEQUENCE [LARGE SCALE GENOMIC DNA]</scope>
    <source>
        <strain evidence="2 3">LL01</strain>
    </source>
</reference>
<dbReference type="AlphaFoldDB" id="A0A0J7XP56"/>
<accession>A0A0J7XP56</accession>
<evidence type="ECO:0000256" key="1">
    <source>
        <dbReference type="SAM" id="MobiDB-lite"/>
    </source>
</evidence>
<dbReference type="EMBL" id="JACT01000005">
    <property type="protein sequence ID" value="KMS53409.1"/>
    <property type="molecule type" value="Genomic_DNA"/>
</dbReference>
<evidence type="ECO:0000313" key="2">
    <source>
        <dbReference type="EMBL" id="KMS53409.1"/>
    </source>
</evidence>
<gene>
    <name evidence="2" type="ORF">V473_20550</name>
</gene>
<name>A0A0J7XP56_9SPHN</name>
<dbReference type="Proteomes" id="UP000052232">
    <property type="component" value="Unassembled WGS sequence"/>
</dbReference>
<feature type="region of interest" description="Disordered" evidence="1">
    <location>
        <begin position="1"/>
        <end position="22"/>
    </location>
</feature>
<keyword evidence="3" id="KW-1185">Reference proteome</keyword>
<dbReference type="RefSeq" id="WP_165363678.1">
    <property type="nucleotide sequence ID" value="NZ_KQ130436.1"/>
</dbReference>
<dbReference type="PATRIC" id="fig|1420583.3.peg.3919"/>